<name>A0AAU8I011_9XANT</name>
<dbReference type="Proteomes" id="UP001430647">
    <property type="component" value="Unassembled WGS sequence"/>
</dbReference>
<reference evidence="2" key="2">
    <citation type="submission" date="2022-01" db="EMBL/GenBank/DDBJ databases">
        <authorList>
            <person name="Rana R."/>
            <person name="Patil P.B."/>
        </authorList>
    </citation>
    <scope>NUCLEOTIDE SEQUENCE</scope>
    <source>
        <strain evidence="2">PPL560</strain>
    </source>
</reference>
<proteinExistence type="predicted"/>
<dbReference type="AlphaFoldDB" id="A0AAU8I011"/>
<dbReference type="EMBL" id="JAKJPQ010000001">
    <property type="protein sequence ID" value="MCI2260375.1"/>
    <property type="molecule type" value="Genomic_DNA"/>
</dbReference>
<evidence type="ECO:0000313" key="2">
    <source>
        <dbReference type="EMBL" id="MCI2260375.1"/>
    </source>
</evidence>
<feature type="transmembrane region" description="Helical" evidence="1">
    <location>
        <begin position="7"/>
        <end position="27"/>
    </location>
</feature>
<evidence type="ECO:0000256" key="1">
    <source>
        <dbReference type="SAM" id="Phobius"/>
    </source>
</evidence>
<dbReference type="EMBL" id="CP131914">
    <property type="protein sequence ID" value="XCI78776.1"/>
    <property type="molecule type" value="Genomic_DNA"/>
</dbReference>
<dbReference type="PANTHER" id="PTHR30092:SF0">
    <property type="entry name" value="INNER MEMBRANE PROTEIN CRED"/>
    <property type="match status" value="1"/>
</dbReference>
<gene>
    <name evidence="3" type="primary">creD</name>
    <name evidence="2" type="ORF">L3V74_02395</name>
    <name evidence="3" type="ORF">Q7W82_10685</name>
</gene>
<dbReference type="InterPro" id="IPR010364">
    <property type="entry name" value="Uncharacterised_IM_CreD"/>
</dbReference>
<protein>
    <submittedName>
        <fullName evidence="3">Cell envelope integrity protein CreD</fullName>
    </submittedName>
</protein>
<feature type="transmembrane region" description="Helical" evidence="1">
    <location>
        <begin position="341"/>
        <end position="361"/>
    </location>
</feature>
<dbReference type="Pfam" id="PF06123">
    <property type="entry name" value="CreD"/>
    <property type="match status" value="1"/>
</dbReference>
<evidence type="ECO:0000313" key="3">
    <source>
        <dbReference type="EMBL" id="XCI78776.1"/>
    </source>
</evidence>
<sequence>MKSLKLLLRFATIGGLILLLLIPLLMIRGTVQDRQHYRGEAVERVSQSKAGEQRLLGPLRVIPWTQDREVAVLDTDGKRVTKRETETGYVLQAPRRLQVEGELTPSQRHIGLFKVQVYSWHARLKADFDDLDYAAVDGRRYGRPYLAIGLQDVRGLVGTPNLRTDGRALPLQPGSKGLASLSRGVHAMLPALRDPQQGRLSDLHDVQMEFVLDGTQALSIVPVGDDNQIALSSPWPHPLFGGRFLPNERRITAQGFQANWALSSLATGAQAQVQSALDTRVSSPLPESGGQELDALRVDLVDPVDVYTQAERASKYGLLFVVLTFVAFGLFELIKRLPIHPLQYLLVGLALAIFFLLLLSLSEHIPFWQAYLVSAAACIGLQFFYLSGVLRSRLRAAGFAAMLTVLYGALYGLLASEDNALLMGSLLLFGILGAIMWITRRIDWYALGASLR</sequence>
<keyword evidence="1" id="KW-0812">Transmembrane</keyword>
<keyword evidence="1" id="KW-1133">Transmembrane helix</keyword>
<feature type="transmembrane region" description="Helical" evidence="1">
    <location>
        <begin position="316"/>
        <end position="334"/>
    </location>
</feature>
<organism evidence="3">
    <name type="scientific">Xanthomonas indica</name>
    <dbReference type="NCBI Taxonomy" id="2912242"/>
    <lineage>
        <taxon>Bacteria</taxon>
        <taxon>Pseudomonadati</taxon>
        <taxon>Pseudomonadota</taxon>
        <taxon>Gammaproteobacteria</taxon>
        <taxon>Lysobacterales</taxon>
        <taxon>Lysobacteraceae</taxon>
        <taxon>Xanthomonas</taxon>
    </lineage>
</organism>
<dbReference type="KEGG" id="xin:Q7W82_10685"/>
<keyword evidence="1" id="KW-0472">Membrane</keyword>
<accession>A0AAU8I011</accession>
<feature type="transmembrane region" description="Helical" evidence="1">
    <location>
        <begin position="420"/>
        <end position="438"/>
    </location>
</feature>
<dbReference type="RefSeq" id="WP_242156922.1">
    <property type="nucleotide sequence ID" value="NZ_CP131914.1"/>
</dbReference>
<dbReference type="NCBIfam" id="NF008712">
    <property type="entry name" value="PRK11715.1-1"/>
    <property type="match status" value="1"/>
</dbReference>
<dbReference type="PANTHER" id="PTHR30092">
    <property type="entry name" value="INNER MEMBRANE PROTEIN CRED"/>
    <property type="match status" value="1"/>
</dbReference>
<reference evidence="2 4" key="1">
    <citation type="journal article" date="2022" name="Curr. Microbiol.">
        <title>Xanthomonas indica sp. nov., a Novel Member of Non-Pathogenic Xanthomonas Community from Healthy Rice Seeds.</title>
        <authorList>
            <person name="Rana R."/>
            <person name="Madhavan V.N."/>
            <person name="Saroha T."/>
            <person name="Bansal K."/>
            <person name="Kaur A."/>
            <person name="Sonti R.V."/>
            <person name="Patel H.K."/>
            <person name="Patil P.B."/>
        </authorList>
    </citation>
    <scope>NUCLEOTIDE SEQUENCE [LARGE SCALE GENOMIC DNA]</scope>
    <source>
        <strain evidence="2 4">PPL560</strain>
    </source>
</reference>
<evidence type="ECO:0000313" key="4">
    <source>
        <dbReference type="Proteomes" id="UP001430647"/>
    </source>
</evidence>
<reference evidence="3" key="3">
    <citation type="submission" date="2023-08" db="EMBL/GenBank/DDBJ databases">
        <title>Complete genome sequence of Xanthomonas indica.</title>
        <authorList>
            <person name="Patil P.B."/>
            <person name="Rana R."/>
        </authorList>
    </citation>
    <scope>NUCLEOTIDE SEQUENCE</scope>
    <source>
        <strain evidence="3">PPL560</strain>
    </source>
</reference>
<dbReference type="GO" id="GO:0005886">
    <property type="term" value="C:plasma membrane"/>
    <property type="evidence" value="ECO:0007669"/>
    <property type="project" value="TreeGrafter"/>
</dbReference>
<feature type="transmembrane region" description="Helical" evidence="1">
    <location>
        <begin position="394"/>
        <end position="414"/>
    </location>
</feature>
<feature type="transmembrane region" description="Helical" evidence="1">
    <location>
        <begin position="367"/>
        <end position="387"/>
    </location>
</feature>
<dbReference type="PIRSF" id="PIRSF004548">
    <property type="entry name" value="CreD"/>
    <property type="match status" value="1"/>
</dbReference>
<keyword evidence="4" id="KW-1185">Reference proteome</keyword>